<feature type="non-terminal residue" evidence="1">
    <location>
        <position position="1"/>
    </location>
</feature>
<name>A0A820ND07_9BILA</name>
<comment type="caution">
    <text evidence="1">The sequence shown here is derived from an EMBL/GenBank/DDBJ whole genome shotgun (WGS) entry which is preliminary data.</text>
</comment>
<reference evidence="1" key="1">
    <citation type="submission" date="2021-02" db="EMBL/GenBank/DDBJ databases">
        <authorList>
            <person name="Nowell W R."/>
        </authorList>
    </citation>
    <scope>NUCLEOTIDE SEQUENCE</scope>
</reference>
<dbReference type="Proteomes" id="UP000663874">
    <property type="component" value="Unassembled WGS sequence"/>
</dbReference>
<dbReference type="EMBL" id="CAJOBE010060658">
    <property type="protein sequence ID" value="CAF4385259.1"/>
    <property type="molecule type" value="Genomic_DNA"/>
</dbReference>
<evidence type="ECO:0000313" key="1">
    <source>
        <dbReference type="EMBL" id="CAF4385259.1"/>
    </source>
</evidence>
<protein>
    <submittedName>
        <fullName evidence="1">Uncharacterized protein</fullName>
    </submittedName>
</protein>
<sequence>GSDQPLDETAPLKSLKQLSGRTLNIYIRYKERGDMDFDYVRVYPGIIKYV</sequence>
<gene>
    <name evidence="1" type="ORF">FNK824_LOCUS43440</name>
</gene>
<proteinExistence type="predicted"/>
<organism evidence="1 2">
    <name type="scientific">Rotaria sordida</name>
    <dbReference type="NCBI Taxonomy" id="392033"/>
    <lineage>
        <taxon>Eukaryota</taxon>
        <taxon>Metazoa</taxon>
        <taxon>Spiralia</taxon>
        <taxon>Gnathifera</taxon>
        <taxon>Rotifera</taxon>
        <taxon>Eurotatoria</taxon>
        <taxon>Bdelloidea</taxon>
        <taxon>Philodinida</taxon>
        <taxon>Philodinidae</taxon>
        <taxon>Rotaria</taxon>
    </lineage>
</organism>
<dbReference type="AlphaFoldDB" id="A0A820ND07"/>
<evidence type="ECO:0000313" key="2">
    <source>
        <dbReference type="Proteomes" id="UP000663874"/>
    </source>
</evidence>
<accession>A0A820ND07</accession>